<evidence type="ECO:0000313" key="3">
    <source>
        <dbReference type="Proteomes" id="UP001597116"/>
    </source>
</evidence>
<dbReference type="EMBL" id="JBHTLP010000002">
    <property type="protein sequence ID" value="MFD1139900.1"/>
    <property type="molecule type" value="Genomic_DNA"/>
</dbReference>
<keyword evidence="3" id="KW-1185">Reference proteome</keyword>
<dbReference type="RefSeq" id="WP_265990144.1">
    <property type="nucleotide sequence ID" value="NZ_CP110973.1"/>
</dbReference>
<feature type="transmembrane region" description="Helical" evidence="1">
    <location>
        <begin position="30"/>
        <end position="53"/>
    </location>
</feature>
<name>A0ABW3Q998_9BACT</name>
<keyword evidence="1" id="KW-0472">Membrane</keyword>
<gene>
    <name evidence="2" type="ORF">ACFQ4C_02225</name>
</gene>
<proteinExistence type="predicted"/>
<organism evidence="2 3">
    <name type="scientific">Larkinella insperata</name>
    <dbReference type="NCBI Taxonomy" id="332158"/>
    <lineage>
        <taxon>Bacteria</taxon>
        <taxon>Pseudomonadati</taxon>
        <taxon>Bacteroidota</taxon>
        <taxon>Cytophagia</taxon>
        <taxon>Cytophagales</taxon>
        <taxon>Spirosomataceae</taxon>
        <taxon>Larkinella</taxon>
    </lineage>
</organism>
<protein>
    <recommendedName>
        <fullName evidence="4">DUF4239 domain-containing protein</fullName>
    </recommendedName>
</protein>
<feature type="transmembrane region" description="Helical" evidence="1">
    <location>
        <begin position="65"/>
        <end position="84"/>
    </location>
</feature>
<reference evidence="3" key="1">
    <citation type="journal article" date="2019" name="Int. J. Syst. Evol. Microbiol.">
        <title>The Global Catalogue of Microorganisms (GCM) 10K type strain sequencing project: providing services to taxonomists for standard genome sequencing and annotation.</title>
        <authorList>
            <consortium name="The Broad Institute Genomics Platform"/>
            <consortium name="The Broad Institute Genome Sequencing Center for Infectious Disease"/>
            <person name="Wu L."/>
            <person name="Ma J."/>
        </authorList>
    </citation>
    <scope>NUCLEOTIDE SEQUENCE [LARGE SCALE GENOMIC DNA]</scope>
    <source>
        <strain evidence="3">CCUG 55608</strain>
    </source>
</reference>
<evidence type="ECO:0000313" key="2">
    <source>
        <dbReference type="EMBL" id="MFD1139900.1"/>
    </source>
</evidence>
<sequence>MSTNPFKWIFELISITSGGLTRMASSQLGLTFLAAIAITALCAWICLHYVQLWNKRFRLTTTHKVLTALACTLTFFFVLAYAGLSFMKEITAIRISLWQTMIKLDHAWARETLAKTYDAVKEGGFEDFSRYPSPDSGVPITKSESRLIAAEVNANEASRHFSEHHPFLSKIIWTHLELPTKIVKEDVEEYFKEPSNRIYPQERAIDLAAEHIKTQLMQQTPRVVTLSRIALVLAFIIVQLIPFGLIGYAAYKDIKVLT</sequence>
<keyword evidence="1" id="KW-1133">Transmembrane helix</keyword>
<evidence type="ECO:0000256" key="1">
    <source>
        <dbReference type="SAM" id="Phobius"/>
    </source>
</evidence>
<comment type="caution">
    <text evidence="2">The sequence shown here is derived from an EMBL/GenBank/DDBJ whole genome shotgun (WGS) entry which is preliminary data.</text>
</comment>
<evidence type="ECO:0008006" key="4">
    <source>
        <dbReference type="Google" id="ProtNLM"/>
    </source>
</evidence>
<feature type="transmembrane region" description="Helical" evidence="1">
    <location>
        <begin position="229"/>
        <end position="251"/>
    </location>
</feature>
<keyword evidence="1" id="KW-0812">Transmembrane</keyword>
<dbReference type="Proteomes" id="UP001597116">
    <property type="component" value="Unassembled WGS sequence"/>
</dbReference>
<accession>A0ABW3Q998</accession>